<dbReference type="OrthoDB" id="8794637at2"/>
<reference evidence="3" key="1">
    <citation type="submission" date="2016-10" db="EMBL/GenBank/DDBJ databases">
        <authorList>
            <person name="Varghese N."/>
            <person name="Submissions S."/>
        </authorList>
    </citation>
    <scope>NUCLEOTIDE SEQUENCE [LARGE SCALE GENOMIC DNA]</scope>
    <source>
        <strain evidence="3">DSM 17101</strain>
    </source>
</reference>
<feature type="region of interest" description="Disordered" evidence="1">
    <location>
        <begin position="1"/>
        <end position="89"/>
    </location>
</feature>
<dbReference type="Proteomes" id="UP000199317">
    <property type="component" value="Unassembled WGS sequence"/>
</dbReference>
<accession>A0A1H0W966</accession>
<organism evidence="2 3">
    <name type="scientific">Paracidovorax cattleyae</name>
    <dbReference type="NCBI Taxonomy" id="80868"/>
    <lineage>
        <taxon>Bacteria</taxon>
        <taxon>Pseudomonadati</taxon>
        <taxon>Pseudomonadota</taxon>
        <taxon>Betaproteobacteria</taxon>
        <taxon>Burkholderiales</taxon>
        <taxon>Comamonadaceae</taxon>
        <taxon>Paracidovorax</taxon>
    </lineage>
</organism>
<dbReference type="RefSeq" id="WP_092838804.1">
    <property type="nucleotide sequence ID" value="NZ_CP028290.1"/>
</dbReference>
<evidence type="ECO:0000313" key="2">
    <source>
        <dbReference type="EMBL" id="SDP87247.1"/>
    </source>
</evidence>
<feature type="compositionally biased region" description="Basic and acidic residues" evidence="1">
    <location>
        <begin position="41"/>
        <end position="85"/>
    </location>
</feature>
<dbReference type="AlphaFoldDB" id="A0A1H0W966"/>
<sequence length="145" mass="16184">MQMPPVDRSPLWRPQGADLYSTGASGAVPVRPVNGVTPVESTDRLGEGTSIREPDKPSDKDPSNRDWTEVKKKEKEEAEKAKDPPPEPIYKQLLEFIQSMWRASGSAVEMAQEMNKNSLQERMSQETKDQPLTYADPKVKRTGGS</sequence>
<evidence type="ECO:0000256" key="1">
    <source>
        <dbReference type="SAM" id="MobiDB-lite"/>
    </source>
</evidence>
<proteinExistence type="predicted"/>
<feature type="region of interest" description="Disordered" evidence="1">
    <location>
        <begin position="104"/>
        <end position="145"/>
    </location>
</feature>
<dbReference type="EMBL" id="FNJL01000034">
    <property type="protein sequence ID" value="SDP87247.1"/>
    <property type="molecule type" value="Genomic_DNA"/>
</dbReference>
<name>A0A1H0W966_9BURK</name>
<keyword evidence="3" id="KW-1185">Reference proteome</keyword>
<protein>
    <submittedName>
        <fullName evidence="2">Uncharacterized protein</fullName>
    </submittedName>
</protein>
<gene>
    <name evidence="2" type="ORF">SAMN04489708_13445</name>
</gene>
<evidence type="ECO:0000313" key="3">
    <source>
        <dbReference type="Proteomes" id="UP000199317"/>
    </source>
</evidence>